<keyword evidence="4" id="KW-1185">Reference proteome</keyword>
<evidence type="ECO:0000256" key="1">
    <source>
        <dbReference type="SAM" id="MobiDB-lite"/>
    </source>
</evidence>
<protein>
    <submittedName>
        <fullName evidence="3">Uncharacterized protein</fullName>
    </submittedName>
</protein>
<sequence>MKSVKSVAVVGAISAVLTTSVDTHCPTVTATATVCGTCPVKECAAISTVSNPCDCSSPVPTVTTSYPCSASSCPGGCATTLYVSASSSSTCPSDTKSEPCPTVTSTIGTCSTCAVKDCAEYSTIKRPCTCPTYIPTQWEGYPCSSVVVSSSKTITNPGPCPTGCALTSYIYEEDDCPSSVDTRVTCTPTVTISQWAPGPSSTSTTSSTTSGTTITTSTSTGSSTSGCSISCTTGCIMDKFVTLPCGCDVAASVVTETVDLGCATTSNCWNCNTGFPWTTTATDCPNTII</sequence>
<feature type="region of interest" description="Disordered" evidence="1">
    <location>
        <begin position="196"/>
        <end position="226"/>
    </location>
</feature>
<feature type="signal peptide" evidence="2">
    <location>
        <begin position="1"/>
        <end position="23"/>
    </location>
</feature>
<evidence type="ECO:0000313" key="4">
    <source>
        <dbReference type="Proteomes" id="UP001201980"/>
    </source>
</evidence>
<feature type="compositionally biased region" description="Low complexity" evidence="1">
    <location>
        <begin position="200"/>
        <end position="226"/>
    </location>
</feature>
<keyword evidence="2" id="KW-0732">Signal</keyword>
<gene>
    <name evidence="3" type="ORF">MKZ38_002857</name>
</gene>
<feature type="chain" id="PRO_5042019250" evidence="2">
    <location>
        <begin position="24"/>
        <end position="289"/>
    </location>
</feature>
<reference evidence="3" key="1">
    <citation type="submission" date="2022-07" db="EMBL/GenBank/DDBJ databases">
        <title>Draft genome sequence of Zalerion maritima ATCC 34329, a (micro)plastics degrading marine fungus.</title>
        <authorList>
            <person name="Paco A."/>
            <person name="Goncalves M.F.M."/>
            <person name="Rocha-Santos T.A.P."/>
            <person name="Alves A."/>
        </authorList>
    </citation>
    <scope>NUCLEOTIDE SEQUENCE</scope>
    <source>
        <strain evidence="3">ATCC 34329</strain>
    </source>
</reference>
<dbReference type="EMBL" id="JAKWBI020000018">
    <property type="protein sequence ID" value="KAJ2906142.1"/>
    <property type="molecule type" value="Genomic_DNA"/>
</dbReference>
<organism evidence="3 4">
    <name type="scientific">Zalerion maritima</name>
    <dbReference type="NCBI Taxonomy" id="339359"/>
    <lineage>
        <taxon>Eukaryota</taxon>
        <taxon>Fungi</taxon>
        <taxon>Dikarya</taxon>
        <taxon>Ascomycota</taxon>
        <taxon>Pezizomycotina</taxon>
        <taxon>Sordariomycetes</taxon>
        <taxon>Lulworthiomycetidae</taxon>
        <taxon>Lulworthiales</taxon>
        <taxon>Lulworthiaceae</taxon>
        <taxon>Zalerion</taxon>
    </lineage>
</organism>
<proteinExistence type="predicted"/>
<name>A0AAD5RY34_9PEZI</name>
<evidence type="ECO:0000256" key="2">
    <source>
        <dbReference type="SAM" id="SignalP"/>
    </source>
</evidence>
<dbReference type="Proteomes" id="UP001201980">
    <property type="component" value="Unassembled WGS sequence"/>
</dbReference>
<dbReference type="AlphaFoldDB" id="A0AAD5RY34"/>
<accession>A0AAD5RY34</accession>
<evidence type="ECO:0000313" key="3">
    <source>
        <dbReference type="EMBL" id="KAJ2906142.1"/>
    </source>
</evidence>
<comment type="caution">
    <text evidence="3">The sequence shown here is derived from an EMBL/GenBank/DDBJ whole genome shotgun (WGS) entry which is preliminary data.</text>
</comment>